<organism evidence="1 2">
    <name type="scientific">Paramecium sonneborni</name>
    <dbReference type="NCBI Taxonomy" id="65129"/>
    <lineage>
        <taxon>Eukaryota</taxon>
        <taxon>Sar</taxon>
        <taxon>Alveolata</taxon>
        <taxon>Ciliophora</taxon>
        <taxon>Intramacronucleata</taxon>
        <taxon>Oligohymenophorea</taxon>
        <taxon>Peniculida</taxon>
        <taxon>Parameciidae</taxon>
        <taxon>Paramecium</taxon>
    </lineage>
</organism>
<keyword evidence="2" id="KW-1185">Reference proteome</keyword>
<gene>
    <name evidence="1" type="ORF">PSON_ATCC_30995.1.T0330040</name>
</gene>
<dbReference type="AlphaFoldDB" id="A0A8S1MEK0"/>
<protein>
    <submittedName>
        <fullName evidence="1">Uncharacterized protein</fullName>
    </submittedName>
</protein>
<dbReference type="Proteomes" id="UP000692954">
    <property type="component" value="Unassembled WGS sequence"/>
</dbReference>
<name>A0A8S1MEK0_9CILI</name>
<proteinExistence type="predicted"/>
<accession>A0A8S1MEK0</accession>
<dbReference type="OrthoDB" id="304070at2759"/>
<dbReference type="EMBL" id="CAJJDN010000033">
    <property type="protein sequence ID" value="CAD8075066.1"/>
    <property type="molecule type" value="Genomic_DNA"/>
</dbReference>
<evidence type="ECO:0000313" key="1">
    <source>
        <dbReference type="EMBL" id="CAD8075066.1"/>
    </source>
</evidence>
<reference evidence="1" key="1">
    <citation type="submission" date="2021-01" db="EMBL/GenBank/DDBJ databases">
        <authorList>
            <consortium name="Genoscope - CEA"/>
            <person name="William W."/>
        </authorList>
    </citation>
    <scope>NUCLEOTIDE SEQUENCE</scope>
</reference>
<evidence type="ECO:0000313" key="2">
    <source>
        <dbReference type="Proteomes" id="UP000692954"/>
    </source>
</evidence>
<comment type="caution">
    <text evidence="1">The sequence shown here is derived from an EMBL/GenBank/DDBJ whole genome shotgun (WGS) entry which is preliminary data.</text>
</comment>
<sequence length="257" mass="30572">MNYSDILGPQAQETRYITNCGSRIKLDHNLYFKHVHSCQICKEKSPFINQMQHLNNIENYQFYELIGLKSTLEILVDEINQNFQKKEFYSDEYEEFLLSFDPFMCTDCGSAQIPQNQKEIKYHIKNCKDARENAPFYQQLQKINFSDYWEIHIKAFTLDVLYIINLVTLFIIKKLVEQYDKQNQKNFKGQSQKCEQCESFKSHFINHEACNTMVCTDCHINKIKQQLQENCLLVVCFKCQKRLSSQFIYKIVKAINN</sequence>